<reference evidence="1 2" key="1">
    <citation type="submission" date="2013-12" db="EMBL/GenBank/DDBJ databases">
        <title>Draft genome of the parsitic nematode Ancylostoma duodenale.</title>
        <authorList>
            <person name="Mitreva M."/>
        </authorList>
    </citation>
    <scope>NUCLEOTIDE SEQUENCE [LARGE SCALE GENOMIC DNA]</scope>
    <source>
        <strain evidence="1 2">Zhejiang</strain>
    </source>
</reference>
<evidence type="ECO:0000313" key="2">
    <source>
        <dbReference type="Proteomes" id="UP000054047"/>
    </source>
</evidence>
<name>A0A0C2FVX1_9BILA</name>
<evidence type="ECO:0000313" key="1">
    <source>
        <dbReference type="EMBL" id="KIH52720.1"/>
    </source>
</evidence>
<gene>
    <name evidence="1" type="ORF">ANCDUO_17176</name>
</gene>
<dbReference type="AlphaFoldDB" id="A0A0C2FVX1"/>
<dbReference type="InterPro" id="IPR036734">
    <property type="entry name" value="Neur_chan_lig-bd_sf"/>
</dbReference>
<dbReference type="Gene3D" id="2.70.170.10">
    <property type="entry name" value="Neurotransmitter-gated ion-channel ligand-binding domain"/>
    <property type="match status" value="1"/>
</dbReference>
<dbReference type="EMBL" id="KN742947">
    <property type="protein sequence ID" value="KIH52720.1"/>
    <property type="molecule type" value="Genomic_DNA"/>
</dbReference>
<dbReference type="GO" id="GO:0016020">
    <property type="term" value="C:membrane"/>
    <property type="evidence" value="ECO:0007669"/>
    <property type="project" value="InterPro"/>
</dbReference>
<organism evidence="1 2">
    <name type="scientific">Ancylostoma duodenale</name>
    <dbReference type="NCBI Taxonomy" id="51022"/>
    <lineage>
        <taxon>Eukaryota</taxon>
        <taxon>Metazoa</taxon>
        <taxon>Ecdysozoa</taxon>
        <taxon>Nematoda</taxon>
        <taxon>Chromadorea</taxon>
        <taxon>Rhabditida</taxon>
        <taxon>Rhabditina</taxon>
        <taxon>Rhabditomorpha</taxon>
        <taxon>Strongyloidea</taxon>
        <taxon>Ancylostomatidae</taxon>
        <taxon>Ancylostomatinae</taxon>
        <taxon>Ancylostoma</taxon>
    </lineage>
</organism>
<dbReference type="SUPFAM" id="SSF63712">
    <property type="entry name" value="Nicotinic receptor ligand binding domain-like"/>
    <property type="match status" value="1"/>
</dbReference>
<protein>
    <submittedName>
        <fullName evidence="1">Uncharacterized protein</fullName>
    </submittedName>
</protein>
<sequence length="63" mass="7154">MCAKELKGFSARGNSWHLYMHGLPAMIGSSGRVWASGSFSFHVTCRFDFSAWPYDEQVMNLHI</sequence>
<dbReference type="OrthoDB" id="5975154at2759"/>
<dbReference type="GO" id="GO:0005230">
    <property type="term" value="F:extracellular ligand-gated monoatomic ion channel activity"/>
    <property type="evidence" value="ECO:0007669"/>
    <property type="project" value="InterPro"/>
</dbReference>
<keyword evidence="2" id="KW-1185">Reference proteome</keyword>
<proteinExistence type="predicted"/>
<dbReference type="Proteomes" id="UP000054047">
    <property type="component" value="Unassembled WGS sequence"/>
</dbReference>
<accession>A0A0C2FVX1</accession>